<organism evidence="2">
    <name type="scientific">Tetraselmis sp. GSL018</name>
    <dbReference type="NCBI Taxonomy" id="582737"/>
    <lineage>
        <taxon>Eukaryota</taxon>
        <taxon>Viridiplantae</taxon>
        <taxon>Chlorophyta</taxon>
        <taxon>core chlorophytes</taxon>
        <taxon>Chlorodendrophyceae</taxon>
        <taxon>Chlorodendrales</taxon>
        <taxon>Chlorodendraceae</taxon>
        <taxon>Tetraselmis</taxon>
    </lineage>
</organism>
<sequence length="57" mass="6394">MQQKKIRGNSESMKNTPESTKTYRRFVQAQMKANAMKRAHTTVKAKNTAQANLLAGV</sequence>
<gene>
    <name evidence="2" type="ORF">TSPGSL018_8370</name>
</gene>
<reference evidence="2" key="1">
    <citation type="submission" date="2014-05" db="EMBL/GenBank/DDBJ databases">
        <title>The transcriptome of the halophilic microalga Tetraselmis sp. GSL018 isolated from the Great Salt Lake, Utah.</title>
        <authorList>
            <person name="Jinkerson R.E."/>
            <person name="D'Adamo S."/>
            <person name="Posewitz M.C."/>
        </authorList>
    </citation>
    <scope>NUCLEOTIDE SEQUENCE</scope>
    <source>
        <strain evidence="2">GSL018</strain>
    </source>
</reference>
<name>A0A061R9F1_9CHLO</name>
<feature type="region of interest" description="Disordered" evidence="1">
    <location>
        <begin position="1"/>
        <end position="21"/>
    </location>
</feature>
<protein>
    <submittedName>
        <fullName evidence="2">Uncharacterized protein</fullName>
    </submittedName>
</protein>
<feature type="compositionally biased region" description="Polar residues" evidence="1">
    <location>
        <begin position="8"/>
        <end position="20"/>
    </location>
</feature>
<dbReference type="EMBL" id="GBEZ01017780">
    <property type="protein sequence ID" value="JAC68588.1"/>
    <property type="molecule type" value="Transcribed_RNA"/>
</dbReference>
<accession>A0A061R9F1</accession>
<evidence type="ECO:0000256" key="1">
    <source>
        <dbReference type="SAM" id="MobiDB-lite"/>
    </source>
</evidence>
<dbReference type="AlphaFoldDB" id="A0A061R9F1"/>
<evidence type="ECO:0000313" key="2">
    <source>
        <dbReference type="EMBL" id="JAC68588.1"/>
    </source>
</evidence>
<proteinExistence type="predicted"/>